<evidence type="ECO:0000313" key="4">
    <source>
        <dbReference type="Proteomes" id="UP001190825"/>
    </source>
</evidence>
<protein>
    <submittedName>
        <fullName evidence="3">Uncharacterized protein</fullName>
    </submittedName>
</protein>
<dbReference type="GeneID" id="61611307"/>
<reference evidence="2" key="1">
    <citation type="submission" date="2017-04" db="EMBL/GenBank/DDBJ databases">
        <authorList>
            <person name="Porter S."/>
            <person name="Friesen M.L."/>
            <person name="Faber-Hammond J."/>
        </authorList>
    </citation>
    <scope>NUCLEOTIDE SEQUENCE</scope>
    <source>
        <strain evidence="2">Str16</strain>
    </source>
</reference>
<proteinExistence type="predicted"/>
<reference evidence="3" key="3">
    <citation type="submission" date="2019-06" db="EMBL/GenBank/DDBJ databases">
        <authorList>
            <person name="Le Quere A."/>
            <person name="Colella S."/>
        </authorList>
    </citation>
    <scope>NUCLEOTIDE SEQUENCE</scope>
    <source>
        <strain evidence="3">EmedicaeMD41</strain>
    </source>
</reference>
<accession>A0A508WVX2</accession>
<dbReference type="AlphaFoldDB" id="A0A508WVX2"/>
<dbReference type="RefSeq" id="WP_012066676.1">
    <property type="nucleotide sequence ID" value="NZ_ATYC01000022.1"/>
</dbReference>
<reference evidence="2 4" key="2">
    <citation type="journal article" date="2018" name="FEMS Microbiol. Ecol.">
        <title>Co-invading symbiotic mutualists of Medicago polymorpha retain high ancestral diversity and contain diverse accessory genomes.</title>
        <authorList>
            <person name="Porter S.S."/>
            <person name="Faber-Hammond J.J."/>
            <person name="Friesen M.L."/>
        </authorList>
    </citation>
    <scope>NUCLEOTIDE SEQUENCE [LARGE SCALE GENOMIC DNA]</scope>
    <source>
        <strain evidence="2 4">Str16</strain>
    </source>
</reference>
<keyword evidence="1" id="KW-0472">Membrane</keyword>
<evidence type="ECO:0000313" key="2">
    <source>
        <dbReference type="EMBL" id="PLT99313.1"/>
    </source>
</evidence>
<dbReference type="Proteomes" id="UP000507954">
    <property type="component" value="Unassembled WGS sequence"/>
</dbReference>
<evidence type="ECO:0000256" key="1">
    <source>
        <dbReference type="SAM" id="Phobius"/>
    </source>
</evidence>
<organism evidence="3">
    <name type="scientific">Sinorhizobium medicae</name>
    <dbReference type="NCBI Taxonomy" id="110321"/>
    <lineage>
        <taxon>Bacteria</taxon>
        <taxon>Pseudomonadati</taxon>
        <taxon>Pseudomonadota</taxon>
        <taxon>Alphaproteobacteria</taxon>
        <taxon>Hyphomicrobiales</taxon>
        <taxon>Rhizobiaceae</taxon>
        <taxon>Sinorhizobium/Ensifer group</taxon>
        <taxon>Sinorhizobium</taxon>
    </lineage>
</organism>
<keyword evidence="1" id="KW-1133">Transmembrane helix</keyword>
<keyword evidence="4" id="KW-1185">Reference proteome</keyword>
<name>A0A508WVX2_9HYPH</name>
<keyword evidence="1" id="KW-0812">Transmembrane</keyword>
<feature type="transmembrane region" description="Helical" evidence="1">
    <location>
        <begin position="39"/>
        <end position="57"/>
    </location>
</feature>
<feature type="transmembrane region" description="Helical" evidence="1">
    <location>
        <begin position="12"/>
        <end position="33"/>
    </location>
</feature>
<dbReference type="EMBL" id="NBUC01000112">
    <property type="protein sequence ID" value="PLT99313.1"/>
    <property type="molecule type" value="Genomic_DNA"/>
</dbReference>
<dbReference type="EMBL" id="CABFNB010000093">
    <property type="protein sequence ID" value="VTZ61582.1"/>
    <property type="molecule type" value="Genomic_DNA"/>
</dbReference>
<dbReference type="Proteomes" id="UP001190825">
    <property type="component" value="Unassembled WGS sequence"/>
</dbReference>
<gene>
    <name evidence="2" type="ORF">BMJ33_23875</name>
    <name evidence="3" type="ORF">EMEDMD4_280109</name>
</gene>
<evidence type="ECO:0000313" key="3">
    <source>
        <dbReference type="EMBL" id="VTZ61582.1"/>
    </source>
</evidence>
<sequence length="80" mass="9012">MSFSQGWDTGFRVILIYVGIVFVWLGMIEPYFASRSVSVIVMNMVAVAISAAFVVRARHRFIAERRQAEAEVAALMQEDV</sequence>